<accession>A0A5C2S1T7</accession>
<proteinExistence type="predicted"/>
<reference evidence="1" key="1">
    <citation type="journal article" date="2018" name="Genome Biol. Evol.">
        <title>Genomics and development of Lentinus tigrinus, a white-rot wood-decaying mushroom with dimorphic fruiting bodies.</title>
        <authorList>
            <person name="Wu B."/>
            <person name="Xu Z."/>
            <person name="Knudson A."/>
            <person name="Carlson A."/>
            <person name="Chen N."/>
            <person name="Kovaka S."/>
            <person name="LaButti K."/>
            <person name="Lipzen A."/>
            <person name="Pennachio C."/>
            <person name="Riley R."/>
            <person name="Schakwitz W."/>
            <person name="Umezawa K."/>
            <person name="Ohm R.A."/>
            <person name="Grigoriev I.V."/>
            <person name="Nagy L.G."/>
            <person name="Gibbons J."/>
            <person name="Hibbett D."/>
        </authorList>
    </citation>
    <scope>NUCLEOTIDE SEQUENCE [LARGE SCALE GENOMIC DNA]</scope>
    <source>
        <strain evidence="1">ALCF2SS1-6</strain>
    </source>
</reference>
<dbReference type="InterPro" id="IPR032675">
    <property type="entry name" value="LRR_dom_sf"/>
</dbReference>
<evidence type="ECO:0000313" key="2">
    <source>
        <dbReference type="Proteomes" id="UP000313359"/>
    </source>
</evidence>
<keyword evidence="2" id="KW-1185">Reference proteome</keyword>
<evidence type="ECO:0000313" key="1">
    <source>
        <dbReference type="EMBL" id="RPD57351.1"/>
    </source>
</evidence>
<dbReference type="OrthoDB" id="2753295at2759"/>
<gene>
    <name evidence="1" type="ORF">L227DRAFT_655509</name>
</gene>
<dbReference type="Gene3D" id="3.80.10.10">
    <property type="entry name" value="Ribonuclease Inhibitor"/>
    <property type="match status" value="1"/>
</dbReference>
<evidence type="ECO:0008006" key="3">
    <source>
        <dbReference type="Google" id="ProtNLM"/>
    </source>
</evidence>
<dbReference type="EMBL" id="ML122281">
    <property type="protein sequence ID" value="RPD57351.1"/>
    <property type="molecule type" value="Genomic_DNA"/>
</dbReference>
<dbReference type="Proteomes" id="UP000313359">
    <property type="component" value="Unassembled WGS sequence"/>
</dbReference>
<dbReference type="SUPFAM" id="SSF52047">
    <property type="entry name" value="RNI-like"/>
    <property type="match status" value="1"/>
</dbReference>
<organism evidence="1 2">
    <name type="scientific">Lentinus tigrinus ALCF2SS1-6</name>
    <dbReference type="NCBI Taxonomy" id="1328759"/>
    <lineage>
        <taxon>Eukaryota</taxon>
        <taxon>Fungi</taxon>
        <taxon>Dikarya</taxon>
        <taxon>Basidiomycota</taxon>
        <taxon>Agaricomycotina</taxon>
        <taxon>Agaricomycetes</taxon>
        <taxon>Polyporales</taxon>
        <taxon>Polyporaceae</taxon>
        <taxon>Lentinus</taxon>
    </lineage>
</organism>
<protein>
    <recommendedName>
        <fullName evidence="3">F-box domain-containing protein</fullName>
    </recommendedName>
</protein>
<name>A0A5C2S1T7_9APHY</name>
<dbReference type="AlphaFoldDB" id="A0A5C2S1T7"/>
<sequence length="559" mass="63994">MSNVPWPVATSTHRALMCQEIVDNICEFLDPYRREKFHREQGKKASISKRALKELACTCKAFSDPALRVLWRRLRDISDLLQLLPQYVPLRPSEAFSLEFDRVRQLLSDEPADHDWERLRSYAVRVRVLEYGSWRPVDDASLEILSKKCNGEPLLPRLDNLQLSFDFGLPRISNLGLLIQLLVPTSLRYLKLSGNGYGTTQDHQRQYQELFQDIVSRAPHLRHLSFRGDVDQCSYLYPIKALRDVQKLSFDCNYLIDTTILAYCASLPSLRELSCRINTRATKYPDIRGAFELLSRISICGSAEDVVWFFKEISVTNLYDITLFLDRATDMDELLRLLSEVLTLFTPTLRKLYVEIDIESSELLPLVVAIEPLLNLRSLESFTMESTSPIAISPDDLMRMASAWPDIIALHIYDRSSSSTASVLPAQVLEHIALRFPRLESLKLPRLDLTQLPPQAQEPVLDHGLVDLQFLPSRPRRDGEEHSQDSLGHDIWLNAAVFVDRLFPRLDLNGNAIIAERKGGRKFANFLSALRCGRERAEALDKLRVDVGEEPYFLDSIIL</sequence>